<reference evidence="2" key="1">
    <citation type="submission" date="2024-03" db="EMBL/GenBank/DDBJ databases">
        <title>Diverse circular DNA viruses in blood, oral, and fecal samples of captive lemurs.</title>
        <authorList>
            <person name="Paietta E.N."/>
            <person name="Kraberger S."/>
            <person name="Lund M.C."/>
            <person name="Custer J.M."/>
            <person name="Vargas K.M."/>
            <person name="Ehmke E.E."/>
            <person name="Yoder A.D."/>
            <person name="Varsani A."/>
        </authorList>
    </citation>
    <scope>NUCLEOTIDE SEQUENCE</scope>
    <source>
        <strain evidence="2">Duke_24FS_81</strain>
        <strain evidence="3">Duke_26_65</strain>
    </source>
</reference>
<feature type="compositionally biased region" description="Polar residues" evidence="1">
    <location>
        <begin position="143"/>
        <end position="159"/>
    </location>
</feature>
<evidence type="ECO:0000256" key="1">
    <source>
        <dbReference type="SAM" id="MobiDB-lite"/>
    </source>
</evidence>
<proteinExistence type="predicted"/>
<name>A0AAU8B241_9VIRU</name>
<dbReference type="Pfam" id="PF09675">
    <property type="entry name" value="Chlamy_scaf"/>
    <property type="match status" value="1"/>
</dbReference>
<feature type="compositionally biased region" description="Low complexity" evidence="1">
    <location>
        <begin position="133"/>
        <end position="142"/>
    </location>
</feature>
<accession>A0AAU8B241</accession>
<organism evidence="2">
    <name type="scientific">Dulem virus 165</name>
    <dbReference type="NCBI Taxonomy" id="3145642"/>
    <lineage>
        <taxon>Viruses</taxon>
        <taxon>Monodnaviria</taxon>
        <taxon>Sangervirae</taxon>
        <taxon>Phixviricota</taxon>
        <taxon>Malgrandaviricetes</taxon>
        <taxon>Petitvirales</taxon>
        <taxon>Microviridae</taxon>
        <taxon>Microvirus</taxon>
    </lineage>
</organism>
<dbReference type="InterPro" id="IPR014131">
    <property type="entry name" value="Chlamydia_phage_Vp3"/>
</dbReference>
<feature type="region of interest" description="Disordered" evidence="1">
    <location>
        <begin position="133"/>
        <end position="159"/>
    </location>
</feature>
<dbReference type="EMBL" id="PP511554">
    <property type="protein sequence ID" value="XCD05400.1"/>
    <property type="molecule type" value="Genomic_DNA"/>
</dbReference>
<protein>
    <submittedName>
        <fullName evidence="2">Internal scaffolding protein</fullName>
    </submittedName>
</protein>
<evidence type="ECO:0000313" key="2">
    <source>
        <dbReference type="EMBL" id="XCD05400.1"/>
    </source>
</evidence>
<evidence type="ECO:0000313" key="3">
    <source>
        <dbReference type="EMBL" id="XCD06992.1"/>
    </source>
</evidence>
<sequence length="159" mass="17193">MIFRTQFARGERDKGLEFTTPSLTRQEFKEDCEISSIIERFKSTGMTHDPSFIAGKTRQTPFFADLTQIPDYQGALHIVESAKEQFANLPSSLRARFNNDPAQLLAFVANPQFKEEAQQLGLLKKEAGAGTAVPANAPAAPTQTETGSTAGAQGATVSA</sequence>
<dbReference type="EMBL" id="PP511736">
    <property type="protein sequence ID" value="XCD06992.1"/>
    <property type="molecule type" value="Genomic_DNA"/>
</dbReference>